<keyword evidence="1" id="KW-1133">Transmembrane helix</keyword>
<feature type="transmembrane region" description="Helical" evidence="1">
    <location>
        <begin position="239"/>
        <end position="261"/>
    </location>
</feature>
<feature type="transmembrane region" description="Helical" evidence="1">
    <location>
        <begin position="343"/>
        <end position="365"/>
    </location>
</feature>
<dbReference type="STRING" id="1855912.LuPra_03399"/>
<dbReference type="Proteomes" id="UP000076079">
    <property type="component" value="Chromosome"/>
</dbReference>
<feature type="transmembrane region" description="Helical" evidence="1">
    <location>
        <begin position="28"/>
        <end position="50"/>
    </location>
</feature>
<protein>
    <recommendedName>
        <fullName evidence="4">Glycosyltransferase RgtA/B/C/D-like domain-containing protein</fullName>
    </recommendedName>
</protein>
<feature type="transmembrane region" description="Helical" evidence="1">
    <location>
        <begin position="111"/>
        <end position="130"/>
    </location>
</feature>
<feature type="transmembrane region" description="Helical" evidence="1">
    <location>
        <begin position="164"/>
        <end position="181"/>
    </location>
</feature>
<dbReference type="EMBL" id="CP015136">
    <property type="protein sequence ID" value="AMY10170.1"/>
    <property type="molecule type" value="Genomic_DNA"/>
</dbReference>
<name>A0A143PPX0_LUTPR</name>
<dbReference type="KEGG" id="abac:LuPra_03399"/>
<evidence type="ECO:0000313" key="2">
    <source>
        <dbReference type="EMBL" id="AMY10170.1"/>
    </source>
</evidence>
<feature type="transmembrane region" description="Helical" evidence="1">
    <location>
        <begin position="136"/>
        <end position="155"/>
    </location>
</feature>
<feature type="transmembrane region" description="Helical" evidence="1">
    <location>
        <begin position="295"/>
        <end position="312"/>
    </location>
</feature>
<evidence type="ECO:0000313" key="3">
    <source>
        <dbReference type="Proteomes" id="UP000076079"/>
    </source>
</evidence>
<evidence type="ECO:0000256" key="1">
    <source>
        <dbReference type="SAM" id="Phobius"/>
    </source>
</evidence>
<keyword evidence="1" id="KW-0472">Membrane</keyword>
<reference evidence="2 3" key="1">
    <citation type="journal article" date="2016" name="Genome Announc.">
        <title>First Complete Genome Sequence of a Subdivision 6 Acidobacterium Strain.</title>
        <authorList>
            <person name="Huang S."/>
            <person name="Vieira S."/>
            <person name="Bunk B."/>
            <person name="Riedel T."/>
            <person name="Sproer C."/>
            <person name="Overmann J."/>
        </authorList>
    </citation>
    <scope>NUCLEOTIDE SEQUENCE [LARGE SCALE GENOMIC DNA]</scope>
    <source>
        <strain evidence="3">DSM 100886 HEG_-6_39</strain>
    </source>
</reference>
<gene>
    <name evidence="2" type="ORF">LuPra_03399</name>
</gene>
<keyword evidence="3" id="KW-1185">Reference proteome</keyword>
<feature type="transmembrane region" description="Helical" evidence="1">
    <location>
        <begin position="193"/>
        <end position="218"/>
    </location>
</feature>
<sequence length="512" mass="55418">MAGWSDPDRDYNQALLVPASPPLTLRPAFVPVMAALVALIVGSIATTYYAGQDLTLSHYDAKAHLVVARRIFDSLTPGWRQIGAVWLPLPHVLNAIPVQVDAWYRTGLSGVAISMLSFAAAAASLTWLVARLSGSLPAAWVTLAVFVYQPDLLYLQATPMTEPLLLGLTVTGTALLYAWTATRGTGAAWPAGLVLALACLTRYEAWPMTVAAGLVAWLTLLRNRVGFGPSLAAMMRVGLWPLGALVLFLILSKVTVGAWLVTGGFYEPNNPAYHEPAKALVQVGWGLGRVGGWPVAWAAAAGAVVVLLQGLVRNDRQDWWFVLALAGSAALPYYAFVSGHPFRIRYMILLITAAAACIGMLVTLLPRPYRAAVLLLVVGVLAFERRPLGLTSPMVAEAQWDRANQKARRHVTACLLDAWRGEPILVSMGSLAHYMQETATNGLAIHHFIHEGIGEIWFEALKSPKRHAAFVLVEEKAEGGDQLFRMAQEVPTFLEGFVRTCEGGGVALYVRR</sequence>
<reference evidence="3" key="2">
    <citation type="submission" date="2016-04" db="EMBL/GenBank/DDBJ databases">
        <title>First Complete Genome Sequence of a Subdivision 6 Acidobacterium.</title>
        <authorList>
            <person name="Huang S."/>
            <person name="Vieira S."/>
            <person name="Bunk B."/>
            <person name="Riedel T."/>
            <person name="Sproeer C."/>
            <person name="Overmann J."/>
        </authorList>
    </citation>
    <scope>NUCLEOTIDE SEQUENCE [LARGE SCALE GENOMIC DNA]</scope>
    <source>
        <strain evidence="3">DSM 100886 HEG_-6_39</strain>
    </source>
</reference>
<organism evidence="2 3">
    <name type="scientific">Luteitalea pratensis</name>
    <dbReference type="NCBI Taxonomy" id="1855912"/>
    <lineage>
        <taxon>Bacteria</taxon>
        <taxon>Pseudomonadati</taxon>
        <taxon>Acidobacteriota</taxon>
        <taxon>Vicinamibacteria</taxon>
        <taxon>Vicinamibacterales</taxon>
        <taxon>Vicinamibacteraceae</taxon>
        <taxon>Luteitalea</taxon>
    </lineage>
</organism>
<evidence type="ECO:0008006" key="4">
    <source>
        <dbReference type="Google" id="ProtNLM"/>
    </source>
</evidence>
<keyword evidence="1" id="KW-0812">Transmembrane</keyword>
<dbReference type="AlphaFoldDB" id="A0A143PPX0"/>
<accession>A0A143PPX0</accession>
<feature type="transmembrane region" description="Helical" evidence="1">
    <location>
        <begin position="319"/>
        <end position="337"/>
    </location>
</feature>
<proteinExistence type="predicted"/>